<dbReference type="Proteomes" id="UP000248646">
    <property type="component" value="Unassembled WGS sequence"/>
</dbReference>
<protein>
    <submittedName>
        <fullName evidence="2">Uncharacterized protein</fullName>
    </submittedName>
</protein>
<evidence type="ECO:0000313" key="3">
    <source>
        <dbReference type="Proteomes" id="UP000248646"/>
    </source>
</evidence>
<comment type="caution">
    <text evidence="2">The sequence shown here is derived from an EMBL/GenBank/DDBJ whole genome shotgun (WGS) entry which is preliminary data.</text>
</comment>
<organism evidence="2 3">
    <name type="scientific">Psychrobacillus insolitus</name>
    <dbReference type="NCBI Taxonomy" id="1461"/>
    <lineage>
        <taxon>Bacteria</taxon>
        <taxon>Bacillati</taxon>
        <taxon>Bacillota</taxon>
        <taxon>Bacilli</taxon>
        <taxon>Bacillales</taxon>
        <taxon>Bacillaceae</taxon>
        <taxon>Psychrobacillus</taxon>
    </lineage>
</organism>
<evidence type="ECO:0000256" key="1">
    <source>
        <dbReference type="SAM" id="Phobius"/>
    </source>
</evidence>
<name>A0A2W7MKM0_9BACI</name>
<accession>A0A2W7MKM0</accession>
<keyword evidence="3" id="KW-1185">Reference proteome</keyword>
<dbReference type="EMBL" id="QKZI01000001">
    <property type="protein sequence ID" value="PZX07260.1"/>
    <property type="molecule type" value="Genomic_DNA"/>
</dbReference>
<gene>
    <name evidence="2" type="ORF">C7437_101372</name>
</gene>
<dbReference type="AlphaFoldDB" id="A0A2W7MKM0"/>
<feature type="transmembrane region" description="Helical" evidence="1">
    <location>
        <begin position="60"/>
        <end position="80"/>
    </location>
</feature>
<keyword evidence="1" id="KW-0812">Transmembrane</keyword>
<feature type="transmembrane region" description="Helical" evidence="1">
    <location>
        <begin position="92"/>
        <end position="109"/>
    </location>
</feature>
<reference evidence="2 3" key="1">
    <citation type="submission" date="2018-06" db="EMBL/GenBank/DDBJ databases">
        <title>Genomic Encyclopedia of Type Strains, Phase IV (KMG-IV): sequencing the most valuable type-strain genomes for metagenomic binning, comparative biology and taxonomic classification.</title>
        <authorList>
            <person name="Goeker M."/>
        </authorList>
    </citation>
    <scope>NUCLEOTIDE SEQUENCE [LARGE SCALE GENOMIC DNA]</scope>
    <source>
        <strain evidence="2 3">DSM 5</strain>
    </source>
</reference>
<proteinExistence type="predicted"/>
<dbReference type="RefSeq" id="WP_111437939.1">
    <property type="nucleotide sequence ID" value="NZ_QKZI01000001.1"/>
</dbReference>
<keyword evidence="1" id="KW-1133">Transmembrane helix</keyword>
<feature type="transmembrane region" description="Helical" evidence="1">
    <location>
        <begin position="28"/>
        <end position="48"/>
    </location>
</feature>
<keyword evidence="1" id="KW-0472">Membrane</keyword>
<evidence type="ECO:0000313" key="2">
    <source>
        <dbReference type="EMBL" id="PZX07260.1"/>
    </source>
</evidence>
<dbReference type="OrthoDB" id="2969909at2"/>
<sequence>MIVYLIIILAFILLQFMKESYPRLHSVIYTIYIFLFLYYIIVSILIPYFQEVITIVPTPLLPVVKLLLFSVILLFVSQIVEELLLEYEYTSLASMMSFTTKAIIILVWVNHMKQFYEKFFSIMGLFT</sequence>